<sequence>MAKNEKIPTASEIKDGKVVETVKSSSEQSTESTNINVTRGKYDSITLYEITDYELDTLKKGSPTSIYLNFSIFLLSTAISFLITLITGSYQSTSIEFVIFTIICVVGFVVGIILLILWFRNKSDMGDLCDKIENRILK</sequence>
<dbReference type="EMBL" id="AP027268">
    <property type="protein sequence ID" value="BDW93293.1"/>
    <property type="molecule type" value="Genomic_DNA"/>
</dbReference>
<gene>
    <name evidence="2" type="ORF">MACH07_21250</name>
</gene>
<keyword evidence="1" id="KW-0472">Membrane</keyword>
<organism evidence="2 3">
    <name type="scientific">Flagellimonas marinaquae</name>
    <dbReference type="NCBI Taxonomy" id="254955"/>
    <lineage>
        <taxon>Bacteria</taxon>
        <taxon>Pseudomonadati</taxon>
        <taxon>Bacteroidota</taxon>
        <taxon>Flavobacteriia</taxon>
        <taxon>Flavobacteriales</taxon>
        <taxon>Flavobacteriaceae</taxon>
        <taxon>Flagellimonas</taxon>
    </lineage>
</organism>
<accession>A0AA48HH25</accession>
<reference evidence="2 3" key="1">
    <citation type="submission" date="2023-01" db="EMBL/GenBank/DDBJ databases">
        <title>Complete genome sequence of Muricauda aquimarina strain IFOP_LL357.</title>
        <authorList>
            <person name="Gajardo G."/>
            <person name="Ueki S."/>
            <person name="Maruyama F."/>
        </authorList>
    </citation>
    <scope>NUCLEOTIDE SEQUENCE [LARGE SCALE GENOMIC DNA]</scope>
    <source>
        <strain evidence="2 3">IFOP_LL357</strain>
    </source>
</reference>
<proteinExistence type="predicted"/>
<protein>
    <submittedName>
        <fullName evidence="2">Uncharacterized protein</fullName>
    </submittedName>
</protein>
<evidence type="ECO:0000313" key="2">
    <source>
        <dbReference type="EMBL" id="BDW93293.1"/>
    </source>
</evidence>
<keyword evidence="1" id="KW-1133">Transmembrane helix</keyword>
<dbReference type="Proteomes" id="UP001330184">
    <property type="component" value="Chromosome"/>
</dbReference>
<dbReference type="RefSeq" id="WP_338193664.1">
    <property type="nucleotide sequence ID" value="NZ_AP027268.1"/>
</dbReference>
<evidence type="ECO:0000313" key="3">
    <source>
        <dbReference type="Proteomes" id="UP001330184"/>
    </source>
</evidence>
<name>A0AA48HH25_9FLAO</name>
<feature type="transmembrane region" description="Helical" evidence="1">
    <location>
        <begin position="98"/>
        <end position="119"/>
    </location>
</feature>
<evidence type="ECO:0000256" key="1">
    <source>
        <dbReference type="SAM" id="Phobius"/>
    </source>
</evidence>
<keyword evidence="1" id="KW-0812">Transmembrane</keyword>
<keyword evidence="3" id="KW-1185">Reference proteome</keyword>
<feature type="transmembrane region" description="Helical" evidence="1">
    <location>
        <begin position="66"/>
        <end position="86"/>
    </location>
</feature>
<dbReference type="AlphaFoldDB" id="A0AA48HH25"/>